<dbReference type="HOGENOM" id="CLU_017028_8_3_12"/>
<evidence type="ECO:0000313" key="4">
    <source>
        <dbReference type="Proteomes" id="UP000007254"/>
    </source>
</evidence>
<feature type="chain" id="PRO_5003400393" evidence="1">
    <location>
        <begin position="20"/>
        <end position="582"/>
    </location>
</feature>
<gene>
    <name evidence="3" type="ordered locus">Spith_0760</name>
</gene>
<organism evidence="3 4">
    <name type="scientific">Winmispira thermophila (strain ATCC 700085 / DSM 6578 / Z-1203)</name>
    <name type="common">Spirochaeta thermophila</name>
    <dbReference type="NCBI Taxonomy" id="869211"/>
    <lineage>
        <taxon>Bacteria</taxon>
        <taxon>Pseudomonadati</taxon>
        <taxon>Spirochaetota</taxon>
        <taxon>Spirochaetia</taxon>
        <taxon>Winmispirales</taxon>
        <taxon>Winmispiraceae</taxon>
        <taxon>Winmispira</taxon>
    </lineage>
</organism>
<protein>
    <submittedName>
        <fullName evidence="3">ABC-type transporter, periplasmic subunit</fullName>
    </submittedName>
</protein>
<evidence type="ECO:0000256" key="1">
    <source>
        <dbReference type="SAM" id="SignalP"/>
    </source>
</evidence>
<dbReference type="InterPro" id="IPR039424">
    <property type="entry name" value="SBP_5"/>
</dbReference>
<dbReference type="PANTHER" id="PTHR30290:SF82">
    <property type="entry name" value="ABC-TYPE DIPEPTIDE_OLIGOPEPTIDE TRANSPORT SYSTEM, PERIPLASMIC COMPONENT"/>
    <property type="match status" value="1"/>
</dbReference>
<dbReference type="GO" id="GO:0043190">
    <property type="term" value="C:ATP-binding cassette (ABC) transporter complex"/>
    <property type="evidence" value="ECO:0007669"/>
    <property type="project" value="InterPro"/>
</dbReference>
<keyword evidence="4" id="KW-1185">Reference proteome</keyword>
<keyword evidence="1" id="KW-0732">Signal</keyword>
<dbReference type="PIRSF" id="PIRSF002741">
    <property type="entry name" value="MppA"/>
    <property type="match status" value="1"/>
</dbReference>
<feature type="signal peptide" evidence="1">
    <location>
        <begin position="1"/>
        <end position="19"/>
    </location>
</feature>
<name>G0GB12_WINT7</name>
<dbReference type="STRING" id="869211.Spith_0760"/>
<dbReference type="PANTHER" id="PTHR30290">
    <property type="entry name" value="PERIPLASMIC BINDING COMPONENT OF ABC TRANSPORTER"/>
    <property type="match status" value="1"/>
</dbReference>
<dbReference type="AlphaFoldDB" id="G0GB12"/>
<dbReference type="GO" id="GO:1904680">
    <property type="term" value="F:peptide transmembrane transporter activity"/>
    <property type="evidence" value="ECO:0007669"/>
    <property type="project" value="TreeGrafter"/>
</dbReference>
<proteinExistence type="predicted"/>
<dbReference type="GO" id="GO:0015833">
    <property type="term" value="P:peptide transport"/>
    <property type="evidence" value="ECO:0007669"/>
    <property type="project" value="TreeGrafter"/>
</dbReference>
<evidence type="ECO:0000259" key="2">
    <source>
        <dbReference type="Pfam" id="PF00496"/>
    </source>
</evidence>
<accession>G0GB12</accession>
<dbReference type="CDD" id="cd08509">
    <property type="entry name" value="PBP2_TmCBP_oligosaccharides_like"/>
    <property type="match status" value="1"/>
</dbReference>
<dbReference type="GO" id="GO:0030288">
    <property type="term" value="C:outer membrane-bounded periplasmic space"/>
    <property type="evidence" value="ECO:0007669"/>
    <property type="project" value="UniProtKB-ARBA"/>
</dbReference>
<dbReference type="InterPro" id="IPR000914">
    <property type="entry name" value="SBP_5_dom"/>
</dbReference>
<reference evidence="3 4" key="1">
    <citation type="submission" date="2011-06" db="EMBL/GenBank/DDBJ databases">
        <title>The complete genome of Spirochaeta thermophila DSM 6578.</title>
        <authorList>
            <consortium name="US DOE Joint Genome Institute (JGI-PGF)"/>
            <person name="Lucas S."/>
            <person name="Lapidus A."/>
            <person name="Bruce D."/>
            <person name="Goodwin L."/>
            <person name="Pitluck S."/>
            <person name="Peters L."/>
            <person name="Kyrpides N."/>
            <person name="Mavromatis K."/>
            <person name="Ivanova N."/>
            <person name="Mikailova N."/>
            <person name="Pagani I."/>
            <person name="Chertkov O."/>
            <person name="Detter J.C."/>
            <person name="Tapia R."/>
            <person name="Han C."/>
            <person name="Land M."/>
            <person name="Hauser L."/>
            <person name="Markowitz V."/>
            <person name="Cheng J.-F."/>
            <person name="Hugenholtz P."/>
            <person name="Woyke T."/>
            <person name="Wu D."/>
            <person name="Spring S."/>
            <person name="Merkhoffer B."/>
            <person name="Schneider S."/>
            <person name="Klenk H.-P."/>
            <person name="Eisen J.A."/>
        </authorList>
    </citation>
    <scope>NUCLEOTIDE SEQUENCE [LARGE SCALE GENOMIC DNA]</scope>
    <source>
        <strain evidence="4">ATCC 700085 / DSM 6578 / Z-1203</strain>
    </source>
</reference>
<dbReference type="KEGG" id="stq:Spith_0760"/>
<dbReference type="EMBL" id="CP002903">
    <property type="protein sequence ID" value="AEJ61036.1"/>
    <property type="molecule type" value="Genomic_DNA"/>
</dbReference>
<dbReference type="RefSeq" id="WP_014624413.1">
    <property type="nucleotide sequence ID" value="NC_017583.1"/>
</dbReference>
<dbReference type="InterPro" id="IPR030678">
    <property type="entry name" value="Peptide/Ni-bd"/>
</dbReference>
<sequence>MKKLFLVFLLLTVIGTVWAEGGKETGSAGVSSLPRKETLYVGGLQWGPPQNFNPLSTQASFPLNNGWRMPLLYETLFLYNQLDNSLEPHIGLSYEWVDDLTLRIQLRKGIHFNDGSPLTAEDVAYSYLLGEKYPVPWSATMTHIKEVVAADDYTVLIRMKPENPNRLYVLDSLGNVYVLPSDVWSEIEKKYDYDGTKIIQEFNAHPIASGPYKIAFYDDTRIVLERDDNYWGKAVFGKLPAPKYIAHLIYKSNEASSNAFRQGQIDVNQQFIPKVWTLWEKGAPFKTYLRKPPYYIPGSIPSLFFNMTKKGLDVPEVRRALAMCIDYAKVVDVAMSGYSTIVRPGLMLPVYHEQELIDTRTLESVSYSFDVDAANALLDSIGAKPGPDGIRVLPDGTRLGPWEASCPYGWSDWNATLEIVAQSARKIGIEIRTKFPEFPVWLNDVQNGYFDIAMWLSTNPGMAQPWDRFRAFLDSRNLPPIGKPVTANYNYGRYKNERVNELLSLIPPVTDENTLRELYTELNLIFIRDLPQIPLMYRPSAFYTVYEGVWTGFPDEQNNPYNIPPTPISGAFVKALYYIQAK</sequence>
<dbReference type="Gene3D" id="3.90.76.10">
    <property type="entry name" value="Dipeptide-binding Protein, Domain 1"/>
    <property type="match status" value="1"/>
</dbReference>
<feature type="domain" description="Solute-binding protein family 5" evidence="2">
    <location>
        <begin position="87"/>
        <end position="477"/>
    </location>
</feature>
<dbReference type="Proteomes" id="UP000007254">
    <property type="component" value="Chromosome"/>
</dbReference>
<dbReference type="Gene3D" id="3.10.105.10">
    <property type="entry name" value="Dipeptide-binding Protein, Domain 3"/>
    <property type="match status" value="1"/>
</dbReference>
<dbReference type="Gene3D" id="3.40.190.10">
    <property type="entry name" value="Periplasmic binding protein-like II"/>
    <property type="match status" value="1"/>
</dbReference>
<evidence type="ECO:0000313" key="3">
    <source>
        <dbReference type="EMBL" id="AEJ61036.1"/>
    </source>
</evidence>
<dbReference type="SUPFAM" id="SSF53850">
    <property type="entry name" value="Periplasmic binding protein-like II"/>
    <property type="match status" value="1"/>
</dbReference>
<dbReference type="Pfam" id="PF00496">
    <property type="entry name" value="SBP_bac_5"/>
    <property type="match status" value="1"/>
</dbReference>